<organism evidence="2">
    <name type="scientific">marine metagenome</name>
    <dbReference type="NCBI Taxonomy" id="408172"/>
    <lineage>
        <taxon>unclassified sequences</taxon>
        <taxon>metagenomes</taxon>
        <taxon>ecological metagenomes</taxon>
    </lineage>
</organism>
<feature type="domain" description="RapA N-terminal Tudor like" evidence="1">
    <location>
        <begin position="4"/>
        <end position="31"/>
    </location>
</feature>
<dbReference type="AlphaFoldDB" id="A0A382CWV4"/>
<accession>A0A382CWV4</accession>
<dbReference type="InterPro" id="IPR040765">
    <property type="entry name" value="Tudor_1_RapA"/>
</dbReference>
<reference evidence="2" key="1">
    <citation type="submission" date="2018-05" db="EMBL/GenBank/DDBJ databases">
        <authorList>
            <person name="Lanie J.A."/>
            <person name="Ng W.-L."/>
            <person name="Kazmierczak K.M."/>
            <person name="Andrzejewski T.M."/>
            <person name="Davidsen T.M."/>
            <person name="Wayne K.J."/>
            <person name="Tettelin H."/>
            <person name="Glass J.I."/>
            <person name="Rusch D."/>
            <person name="Podicherti R."/>
            <person name="Tsui H.-C.T."/>
            <person name="Winkler M.E."/>
        </authorList>
    </citation>
    <scope>NUCLEOTIDE SEQUENCE</scope>
</reference>
<dbReference type="Pfam" id="PF18339">
    <property type="entry name" value="Tudor_1_RapA"/>
    <property type="match status" value="1"/>
</dbReference>
<evidence type="ECO:0000259" key="1">
    <source>
        <dbReference type="Pfam" id="PF18339"/>
    </source>
</evidence>
<dbReference type="Gene3D" id="2.30.30.140">
    <property type="match status" value="1"/>
</dbReference>
<feature type="non-terminal residue" evidence="2">
    <location>
        <position position="35"/>
    </location>
</feature>
<protein>
    <recommendedName>
        <fullName evidence="1">RapA N-terminal Tudor like domain-containing protein</fullName>
    </recommendedName>
</protein>
<name>A0A382CWV4_9ZZZZ</name>
<dbReference type="EMBL" id="UINC01036545">
    <property type="protein sequence ID" value="SVB30686.1"/>
    <property type="molecule type" value="Genomic_DNA"/>
</dbReference>
<sequence length="35" mass="4108">MESSEGHVQILYPATGEVRLYTEESAPLRRVRFRE</sequence>
<evidence type="ECO:0000313" key="2">
    <source>
        <dbReference type="EMBL" id="SVB30686.1"/>
    </source>
</evidence>
<gene>
    <name evidence="2" type="ORF">METZ01_LOCUS183540</name>
</gene>
<proteinExistence type="predicted"/>